<dbReference type="AlphaFoldDB" id="A0A7Y9ZGX2"/>
<dbReference type="Proteomes" id="UP000562045">
    <property type="component" value="Unassembled WGS sequence"/>
</dbReference>
<feature type="compositionally biased region" description="Gly residues" evidence="1">
    <location>
        <begin position="98"/>
        <end position="112"/>
    </location>
</feature>
<keyword evidence="2" id="KW-0472">Membrane</keyword>
<feature type="compositionally biased region" description="Low complexity" evidence="1">
    <location>
        <begin position="69"/>
        <end position="97"/>
    </location>
</feature>
<feature type="compositionally biased region" description="Basic and acidic residues" evidence="1">
    <location>
        <begin position="267"/>
        <end position="288"/>
    </location>
</feature>
<dbReference type="Pfam" id="PF10708">
    <property type="entry name" value="DUF2510"/>
    <property type="match status" value="1"/>
</dbReference>
<evidence type="ECO:0000259" key="3">
    <source>
        <dbReference type="Pfam" id="PF10708"/>
    </source>
</evidence>
<feature type="region of interest" description="Disordered" evidence="1">
    <location>
        <begin position="267"/>
        <end position="295"/>
    </location>
</feature>
<keyword evidence="2" id="KW-0812">Transmembrane</keyword>
<organism evidence="4 5">
    <name type="scientific">Nocardioides aromaticivorans</name>
    <dbReference type="NCBI Taxonomy" id="200618"/>
    <lineage>
        <taxon>Bacteria</taxon>
        <taxon>Bacillati</taxon>
        <taxon>Actinomycetota</taxon>
        <taxon>Actinomycetes</taxon>
        <taxon>Propionibacteriales</taxon>
        <taxon>Nocardioidaceae</taxon>
        <taxon>Nocardioides</taxon>
    </lineage>
</organism>
<feature type="compositionally biased region" description="Low complexity" evidence="1">
    <location>
        <begin position="35"/>
        <end position="44"/>
    </location>
</feature>
<name>A0A7Y9ZGX2_9ACTN</name>
<dbReference type="InterPro" id="IPR018929">
    <property type="entry name" value="DUF2510"/>
</dbReference>
<feature type="domain" description="DUF2510" evidence="3">
    <location>
        <begin position="11"/>
        <end position="39"/>
    </location>
</feature>
<evidence type="ECO:0000256" key="1">
    <source>
        <dbReference type="SAM" id="MobiDB-lite"/>
    </source>
</evidence>
<comment type="caution">
    <text evidence="4">The sequence shown here is derived from an EMBL/GenBank/DDBJ whole genome shotgun (WGS) entry which is preliminary data.</text>
</comment>
<sequence length="318" mass="33767">MSDPNQPSTPPGWYPDGQGGQRWWDGTQWTEHTQPPEGGASGAPATPPTPGPTDQATVVAPNRAADFNQGGAQPGYGQPAQQQPYGQQPGQPAYGQPGQAGGQPGGQPGWGQPGQQQPYGQQGYGGPGYGQPTGGGGGKGKGKLFAIIGGLVALLVLAIVAVFVLVKVVGGSDPKSVTEDYLKAQSEADVKTLCELSTKDAQDDEFEEYDVDNCDDYVDAAQEDLDKSFKEFEDAAGESFEDILDDWEYTYDIKDAEEDGDTARVDWTSKGEYKGDNDKAVEAFGGEKTDDDEGTALLCKEDGDWKVKDDHADDEDEC</sequence>
<evidence type="ECO:0000256" key="2">
    <source>
        <dbReference type="SAM" id="Phobius"/>
    </source>
</evidence>
<evidence type="ECO:0000313" key="4">
    <source>
        <dbReference type="EMBL" id="NYI44298.1"/>
    </source>
</evidence>
<accession>A0A7Y9ZGX2</accession>
<gene>
    <name evidence="4" type="ORF">BJ993_001378</name>
</gene>
<feature type="transmembrane region" description="Helical" evidence="2">
    <location>
        <begin position="144"/>
        <end position="166"/>
    </location>
</feature>
<reference evidence="4 5" key="1">
    <citation type="submission" date="2020-07" db="EMBL/GenBank/DDBJ databases">
        <title>Sequencing the genomes of 1000 actinobacteria strains.</title>
        <authorList>
            <person name="Klenk H.-P."/>
        </authorList>
    </citation>
    <scope>NUCLEOTIDE SEQUENCE [LARGE SCALE GENOMIC DNA]</scope>
    <source>
        <strain evidence="4 5">DSM 15131</strain>
    </source>
</reference>
<dbReference type="EMBL" id="JACBZM010000001">
    <property type="protein sequence ID" value="NYI44298.1"/>
    <property type="molecule type" value="Genomic_DNA"/>
</dbReference>
<feature type="compositionally biased region" description="Gly residues" evidence="1">
    <location>
        <begin position="122"/>
        <end position="137"/>
    </location>
</feature>
<proteinExistence type="predicted"/>
<feature type="region of interest" description="Disordered" evidence="1">
    <location>
        <begin position="1"/>
        <end position="137"/>
    </location>
</feature>
<protein>
    <submittedName>
        <fullName evidence="4">Uncharacterized protein YxeA</fullName>
    </submittedName>
</protein>
<dbReference type="RefSeq" id="WP_179648198.1">
    <property type="nucleotide sequence ID" value="NZ_JACBZM010000001.1"/>
</dbReference>
<evidence type="ECO:0000313" key="5">
    <source>
        <dbReference type="Proteomes" id="UP000562045"/>
    </source>
</evidence>
<keyword evidence="2" id="KW-1133">Transmembrane helix</keyword>